<evidence type="ECO:0000313" key="2">
    <source>
        <dbReference type="EMBL" id="SEM70665.1"/>
    </source>
</evidence>
<keyword evidence="3" id="KW-1185">Reference proteome</keyword>
<proteinExistence type="predicted"/>
<keyword evidence="1" id="KW-0472">Membrane</keyword>
<organism evidence="2 3">
    <name type="scientific">Pseudorhodobacter antarcticus</name>
    <dbReference type="NCBI Taxonomy" id="1077947"/>
    <lineage>
        <taxon>Bacteria</taxon>
        <taxon>Pseudomonadati</taxon>
        <taxon>Pseudomonadota</taxon>
        <taxon>Alphaproteobacteria</taxon>
        <taxon>Rhodobacterales</taxon>
        <taxon>Paracoccaceae</taxon>
        <taxon>Pseudorhodobacter</taxon>
    </lineage>
</organism>
<name>A0A1H8AIR6_9RHOB</name>
<protein>
    <submittedName>
        <fullName evidence="2">Uncharacterized protein</fullName>
    </submittedName>
</protein>
<dbReference type="AlphaFoldDB" id="A0A1H8AIR6"/>
<dbReference type="OrthoDB" id="7644699at2"/>
<reference evidence="2 3" key="1">
    <citation type="submission" date="2016-10" db="EMBL/GenBank/DDBJ databases">
        <authorList>
            <person name="de Groot N.N."/>
        </authorList>
    </citation>
    <scope>NUCLEOTIDE SEQUENCE [LARGE SCALE GENOMIC DNA]</scope>
    <source>
        <strain evidence="2 3">CGMCC 1.10836</strain>
    </source>
</reference>
<dbReference type="STRING" id="1077947.SAMN05216227_1001158"/>
<keyword evidence="1" id="KW-0812">Transmembrane</keyword>
<evidence type="ECO:0000313" key="3">
    <source>
        <dbReference type="Proteomes" id="UP000183002"/>
    </source>
</evidence>
<sequence>MTLLILATTLLAALAFVSLIAVPIVTRPASLFAHGPMHARIKGIALCAITATAAMFAANPDNLTDLTARAWESLGLAGFSATFWLPWFLFAFGRAADKVRANSPRNAK</sequence>
<keyword evidence="1" id="KW-1133">Transmembrane helix</keyword>
<feature type="transmembrane region" description="Helical" evidence="1">
    <location>
        <begin position="37"/>
        <end position="58"/>
    </location>
</feature>
<dbReference type="EMBL" id="FOCO01000001">
    <property type="protein sequence ID" value="SEM70665.1"/>
    <property type="molecule type" value="Genomic_DNA"/>
</dbReference>
<dbReference type="Proteomes" id="UP000183002">
    <property type="component" value="Unassembled WGS sequence"/>
</dbReference>
<evidence type="ECO:0000256" key="1">
    <source>
        <dbReference type="SAM" id="Phobius"/>
    </source>
</evidence>
<accession>A0A1H8AIR6</accession>
<gene>
    <name evidence="2" type="ORF">SAMN05216227_1001158</name>
</gene>
<dbReference type="RefSeq" id="WP_050521426.1">
    <property type="nucleotide sequence ID" value="NZ_FOCO01000001.1"/>
</dbReference>
<feature type="transmembrane region" description="Helical" evidence="1">
    <location>
        <begin position="70"/>
        <end position="90"/>
    </location>
</feature>